<sequence>MHCIFNSDLNILTFKRFFEIKALGFQRFYFLENQPDRVAVEYKLEIVTNHYFSCDWLLREFSYYSLLNEK</sequence>
<dbReference type="EMBL" id="LANI01000028">
    <property type="protein sequence ID" value="KKJ75670.1"/>
    <property type="molecule type" value="Genomic_DNA"/>
</dbReference>
<accession>A0A0M2R6Q2</accession>
<name>A0A0M2R6Q2_9PROT</name>
<dbReference type="Proteomes" id="UP000034491">
    <property type="component" value="Unassembled WGS sequence"/>
</dbReference>
<comment type="caution">
    <text evidence="1">The sequence shown here is derived from an EMBL/GenBank/DDBJ whole genome shotgun (WGS) entry which is preliminary data.</text>
</comment>
<proteinExistence type="predicted"/>
<evidence type="ECO:0000313" key="1">
    <source>
        <dbReference type="EMBL" id="KKJ75670.1"/>
    </source>
</evidence>
<dbReference type="STRING" id="1549748.WH95_17065"/>
<keyword evidence="2" id="KW-1185">Reference proteome</keyword>
<protein>
    <submittedName>
        <fullName evidence="1">Uncharacterized protein</fullName>
    </submittedName>
</protein>
<gene>
    <name evidence="1" type="ORF">WH95_17065</name>
</gene>
<dbReference type="AlphaFoldDB" id="A0A0M2R6Q2"/>
<evidence type="ECO:0000313" key="2">
    <source>
        <dbReference type="Proteomes" id="UP000034491"/>
    </source>
</evidence>
<reference evidence="1 2" key="1">
    <citation type="submission" date="2015-03" db="EMBL/GenBank/DDBJ databases">
        <title>Genome sequence of Kiloniella sp. P1-1, isolated from the gut microflora of Pacific white shrimp, Penaeus vannamei.</title>
        <authorList>
            <person name="Shao Z."/>
            <person name="Wang L."/>
            <person name="Li X."/>
        </authorList>
    </citation>
    <scope>NUCLEOTIDE SEQUENCE [LARGE SCALE GENOMIC DNA]</scope>
    <source>
        <strain evidence="1 2">P1-1</strain>
    </source>
</reference>
<organism evidence="1 2">
    <name type="scientific">Kiloniella litopenaei</name>
    <dbReference type="NCBI Taxonomy" id="1549748"/>
    <lineage>
        <taxon>Bacteria</taxon>
        <taxon>Pseudomonadati</taxon>
        <taxon>Pseudomonadota</taxon>
        <taxon>Alphaproteobacteria</taxon>
        <taxon>Rhodospirillales</taxon>
        <taxon>Kiloniellaceae</taxon>
        <taxon>Kiloniella</taxon>
    </lineage>
</organism>